<evidence type="ECO:0008006" key="3">
    <source>
        <dbReference type="Google" id="ProtNLM"/>
    </source>
</evidence>
<evidence type="ECO:0000313" key="2">
    <source>
        <dbReference type="EMBL" id="JAT03809.1"/>
    </source>
</evidence>
<dbReference type="EMBL" id="GECU01021681">
    <property type="protein sequence ID" value="JAS86025.1"/>
    <property type="molecule type" value="Transcribed_RNA"/>
</dbReference>
<dbReference type="AlphaFoldDB" id="A0A1B6IGJ4"/>
<dbReference type="EMBL" id="GECU01003898">
    <property type="protein sequence ID" value="JAT03809.1"/>
    <property type="molecule type" value="Transcribed_RNA"/>
</dbReference>
<protein>
    <recommendedName>
        <fullName evidence="3">Integrase catalytic domain-containing protein</fullName>
    </recommendedName>
</protein>
<feature type="non-terminal residue" evidence="1">
    <location>
        <position position="1"/>
    </location>
</feature>
<dbReference type="GO" id="GO:0003676">
    <property type="term" value="F:nucleic acid binding"/>
    <property type="evidence" value="ECO:0007669"/>
    <property type="project" value="InterPro"/>
</dbReference>
<sequence>HSQNHTDWDTNLHLFQVAFNSAKHESIGTSPAEIFLGYKITSPLENNWNLDDLLQTQDSRDMQRRWSQALDRLEVAHRKVARQYNQGRLPVNFRIGDLAMFRRVNLSNAANQISAKLQPLWSRPLVIHDFTSPVTVTLRCPKSGKLIRSAHVSHLKKYFGPI</sequence>
<name>A0A1B6IGJ4_9HEMI</name>
<evidence type="ECO:0000313" key="1">
    <source>
        <dbReference type="EMBL" id="JAS86025.1"/>
    </source>
</evidence>
<accession>A0A1B6IGJ4</accession>
<dbReference type="Gene3D" id="3.30.420.10">
    <property type="entry name" value="Ribonuclease H-like superfamily/Ribonuclease H"/>
    <property type="match status" value="1"/>
</dbReference>
<reference evidence="1" key="1">
    <citation type="submission" date="2015-11" db="EMBL/GenBank/DDBJ databases">
        <title>De novo transcriptome assembly of four potential Pierce s Disease insect vectors from Arizona vineyards.</title>
        <authorList>
            <person name="Tassone E.E."/>
        </authorList>
    </citation>
    <scope>NUCLEOTIDE SEQUENCE</scope>
</reference>
<gene>
    <name evidence="1" type="ORF">g.5963</name>
    <name evidence="2" type="ORF">g.5964</name>
</gene>
<dbReference type="InterPro" id="IPR036397">
    <property type="entry name" value="RNaseH_sf"/>
</dbReference>
<organism evidence="1">
    <name type="scientific">Homalodisca liturata</name>
    <dbReference type="NCBI Taxonomy" id="320908"/>
    <lineage>
        <taxon>Eukaryota</taxon>
        <taxon>Metazoa</taxon>
        <taxon>Ecdysozoa</taxon>
        <taxon>Arthropoda</taxon>
        <taxon>Hexapoda</taxon>
        <taxon>Insecta</taxon>
        <taxon>Pterygota</taxon>
        <taxon>Neoptera</taxon>
        <taxon>Paraneoptera</taxon>
        <taxon>Hemiptera</taxon>
        <taxon>Auchenorrhyncha</taxon>
        <taxon>Membracoidea</taxon>
        <taxon>Cicadellidae</taxon>
        <taxon>Cicadellinae</taxon>
        <taxon>Proconiini</taxon>
        <taxon>Homalodisca</taxon>
    </lineage>
</organism>
<proteinExistence type="predicted"/>